<dbReference type="EMBL" id="PVTF01000014">
    <property type="protein sequence ID" value="PRY35361.1"/>
    <property type="molecule type" value="Genomic_DNA"/>
</dbReference>
<organism evidence="3 4">
    <name type="scientific">Umezawaea tangerina</name>
    <dbReference type="NCBI Taxonomy" id="84725"/>
    <lineage>
        <taxon>Bacteria</taxon>
        <taxon>Bacillati</taxon>
        <taxon>Actinomycetota</taxon>
        <taxon>Actinomycetes</taxon>
        <taxon>Pseudonocardiales</taxon>
        <taxon>Pseudonocardiaceae</taxon>
        <taxon>Umezawaea</taxon>
    </lineage>
</organism>
<name>A0A2T0SPL3_9PSEU</name>
<sequence>MIRYGVVELGKVLGVWILAALVLTASAGLVLWLLTLVMAHGLVLVYRCRGYRARVVRDGIEIRVRRVPKPSLVLRPLSNKEFAEFQARWLAAHAAPSRLHAVAPLRLLNEVGQQAPLTAYLNEPAARRAEISHRNPWAPADSAAYNSRPTPFLRQTGQDDGPTGSSGTGSR</sequence>
<evidence type="ECO:0000313" key="4">
    <source>
        <dbReference type="Proteomes" id="UP000239494"/>
    </source>
</evidence>
<dbReference type="RefSeq" id="WP_106193894.1">
    <property type="nucleotide sequence ID" value="NZ_PVTF01000014.1"/>
</dbReference>
<keyword evidence="2" id="KW-1133">Transmembrane helix</keyword>
<keyword evidence="2" id="KW-0812">Transmembrane</keyword>
<proteinExistence type="predicted"/>
<feature type="transmembrane region" description="Helical" evidence="2">
    <location>
        <begin position="12"/>
        <end position="45"/>
    </location>
</feature>
<feature type="region of interest" description="Disordered" evidence="1">
    <location>
        <begin position="133"/>
        <end position="171"/>
    </location>
</feature>
<dbReference type="Proteomes" id="UP000239494">
    <property type="component" value="Unassembled WGS sequence"/>
</dbReference>
<evidence type="ECO:0000313" key="3">
    <source>
        <dbReference type="EMBL" id="PRY35361.1"/>
    </source>
</evidence>
<protein>
    <submittedName>
        <fullName evidence="3">Uncharacterized protein</fullName>
    </submittedName>
</protein>
<keyword evidence="2" id="KW-0472">Membrane</keyword>
<evidence type="ECO:0000256" key="2">
    <source>
        <dbReference type="SAM" id="Phobius"/>
    </source>
</evidence>
<dbReference type="AlphaFoldDB" id="A0A2T0SPL3"/>
<feature type="compositionally biased region" description="Polar residues" evidence="1">
    <location>
        <begin position="144"/>
        <end position="155"/>
    </location>
</feature>
<keyword evidence="4" id="KW-1185">Reference proteome</keyword>
<evidence type="ECO:0000256" key="1">
    <source>
        <dbReference type="SAM" id="MobiDB-lite"/>
    </source>
</evidence>
<gene>
    <name evidence="3" type="ORF">CLV43_114279</name>
</gene>
<accession>A0A2T0SPL3</accession>
<reference evidence="3 4" key="1">
    <citation type="submission" date="2018-03" db="EMBL/GenBank/DDBJ databases">
        <title>Genomic Encyclopedia of Archaeal and Bacterial Type Strains, Phase II (KMG-II): from individual species to whole genera.</title>
        <authorList>
            <person name="Goeker M."/>
        </authorList>
    </citation>
    <scope>NUCLEOTIDE SEQUENCE [LARGE SCALE GENOMIC DNA]</scope>
    <source>
        <strain evidence="3 4">DSM 44720</strain>
    </source>
</reference>
<comment type="caution">
    <text evidence="3">The sequence shown here is derived from an EMBL/GenBank/DDBJ whole genome shotgun (WGS) entry which is preliminary data.</text>
</comment>